<dbReference type="InterPro" id="IPR006652">
    <property type="entry name" value="Kelch_1"/>
</dbReference>
<dbReference type="Proteomes" id="UP000236333">
    <property type="component" value="Unassembled WGS sequence"/>
</dbReference>
<feature type="compositionally biased region" description="Low complexity" evidence="3">
    <location>
        <begin position="187"/>
        <end position="217"/>
    </location>
</feature>
<sequence length="499" mass="51182">ESDLLQCAAEWLAEDPDERGHTAPELAQLVGWGALPDPPHLHLPLGSRHHARALGLLLAARAAQHASAHPHHQQHGQQHHEQQQHQDRPHDDRPQQHRYSPTHSLLGRGGPAGAPGPRHSAAEPPAIQHLWRLLAQLQAAAALPHAPHLGGAAHPPSTGPLPTSPRLAAPSHSEDWAASAADRRSDGASTSRHASGLLGAAGRRAGGAATVSAATGGRPRRHLASRLLAVGGHDSSWRAVKAVELYDPHTDQWESSGPSLLQGLSFAGCAFLPGGGGGGGAVYLVGGTPLLSSVWRLRWGTDGSVGRAWEMCAGLLVPRAHAGVVAVAGSLVVLGGRSQVQQGNRRMGLRTSPVTCTTNRSMNAWLAAVPAGSCRLLPRLPPAAAAAACAAATCASTAVVCHALLGSAPLRCSRSMVAVVLPQEEELRMMWVPRPEEAASAVVAEEAREEGGEASSAAPQPSSSEPSPAPSSAPSSSPSSTKLSAAPAPGGLAATPLAA</sequence>
<dbReference type="EMBL" id="PGGS01001787">
    <property type="protein sequence ID" value="PNH00027.1"/>
    <property type="molecule type" value="Genomic_DNA"/>
</dbReference>
<evidence type="ECO:0000313" key="4">
    <source>
        <dbReference type="EMBL" id="PNH00027.1"/>
    </source>
</evidence>
<dbReference type="SMART" id="SM00612">
    <property type="entry name" value="Kelch"/>
    <property type="match status" value="2"/>
</dbReference>
<feature type="region of interest" description="Disordered" evidence="3">
    <location>
        <begin position="441"/>
        <end position="499"/>
    </location>
</feature>
<name>A0A2J7ZID3_9CHLO</name>
<evidence type="ECO:0000256" key="3">
    <source>
        <dbReference type="SAM" id="MobiDB-lite"/>
    </source>
</evidence>
<dbReference type="AlphaFoldDB" id="A0A2J7ZID3"/>
<keyword evidence="5" id="KW-1185">Reference proteome</keyword>
<feature type="non-terminal residue" evidence="4">
    <location>
        <position position="1"/>
    </location>
</feature>
<evidence type="ECO:0000256" key="1">
    <source>
        <dbReference type="ARBA" id="ARBA00022441"/>
    </source>
</evidence>
<keyword evidence="2" id="KW-0677">Repeat</keyword>
<dbReference type="SUPFAM" id="SSF117281">
    <property type="entry name" value="Kelch motif"/>
    <property type="match status" value="1"/>
</dbReference>
<evidence type="ECO:0000256" key="2">
    <source>
        <dbReference type="ARBA" id="ARBA00022737"/>
    </source>
</evidence>
<dbReference type="Gene3D" id="2.120.10.80">
    <property type="entry name" value="Kelch-type beta propeller"/>
    <property type="match status" value="1"/>
</dbReference>
<dbReference type="Pfam" id="PF01344">
    <property type="entry name" value="Kelch_1"/>
    <property type="match status" value="1"/>
</dbReference>
<dbReference type="OrthoDB" id="45365at2759"/>
<keyword evidence="1" id="KW-0880">Kelch repeat</keyword>
<feature type="compositionally biased region" description="Low complexity" evidence="3">
    <location>
        <begin position="146"/>
        <end position="156"/>
    </location>
</feature>
<feature type="compositionally biased region" description="Basic and acidic residues" evidence="3">
    <location>
        <begin position="78"/>
        <end position="95"/>
    </location>
</feature>
<dbReference type="PANTHER" id="PTHR45632:SF3">
    <property type="entry name" value="KELCH-LIKE PROTEIN 32"/>
    <property type="match status" value="1"/>
</dbReference>
<dbReference type="PANTHER" id="PTHR45632">
    <property type="entry name" value="LD33804P"/>
    <property type="match status" value="1"/>
</dbReference>
<organism evidence="4 5">
    <name type="scientific">Tetrabaena socialis</name>
    <dbReference type="NCBI Taxonomy" id="47790"/>
    <lineage>
        <taxon>Eukaryota</taxon>
        <taxon>Viridiplantae</taxon>
        <taxon>Chlorophyta</taxon>
        <taxon>core chlorophytes</taxon>
        <taxon>Chlorophyceae</taxon>
        <taxon>CS clade</taxon>
        <taxon>Chlamydomonadales</taxon>
        <taxon>Tetrabaenaceae</taxon>
        <taxon>Tetrabaena</taxon>
    </lineage>
</organism>
<proteinExistence type="predicted"/>
<dbReference type="InterPro" id="IPR015915">
    <property type="entry name" value="Kelch-typ_b-propeller"/>
</dbReference>
<evidence type="ECO:0000313" key="5">
    <source>
        <dbReference type="Proteomes" id="UP000236333"/>
    </source>
</evidence>
<comment type="caution">
    <text evidence="4">The sequence shown here is derived from an EMBL/GenBank/DDBJ whole genome shotgun (WGS) entry which is preliminary data.</text>
</comment>
<feature type="compositionally biased region" description="Low complexity" evidence="3">
    <location>
        <begin position="453"/>
        <end position="499"/>
    </location>
</feature>
<accession>A0A2J7ZID3</accession>
<evidence type="ECO:0008006" key="6">
    <source>
        <dbReference type="Google" id="ProtNLM"/>
    </source>
</evidence>
<protein>
    <recommendedName>
        <fullName evidence="6">BACK domain-containing protein</fullName>
    </recommendedName>
</protein>
<reference evidence="4 5" key="1">
    <citation type="journal article" date="2017" name="Mol. Biol. Evol.">
        <title>The 4-celled Tetrabaena socialis nuclear genome reveals the essential components for genetic control of cell number at the origin of multicellularity in the volvocine lineage.</title>
        <authorList>
            <person name="Featherston J."/>
            <person name="Arakaki Y."/>
            <person name="Hanschen E.R."/>
            <person name="Ferris P.J."/>
            <person name="Michod R.E."/>
            <person name="Olson B.J.S.C."/>
            <person name="Nozaki H."/>
            <person name="Durand P.M."/>
        </authorList>
    </citation>
    <scope>NUCLEOTIDE SEQUENCE [LARGE SCALE GENOMIC DNA]</scope>
    <source>
        <strain evidence="4 5">NIES-571</strain>
    </source>
</reference>
<feature type="region of interest" description="Disordered" evidence="3">
    <location>
        <begin position="146"/>
        <end position="217"/>
    </location>
</feature>
<gene>
    <name evidence="4" type="ORF">TSOC_014172</name>
</gene>
<feature type="region of interest" description="Disordered" evidence="3">
    <location>
        <begin position="61"/>
        <end position="122"/>
    </location>
</feature>